<dbReference type="PANTHER" id="PTHR35010">
    <property type="entry name" value="BLL4672 PROTEIN-RELATED"/>
    <property type="match status" value="1"/>
</dbReference>
<sequence>MTGGDIGEFLRSRRAAVSPEDAGFAVSGRRRVPGLRREEVALLANVSVDYYNRIERGQLAGVSDQVLEAIAGALRLDEFERRHLLDLVDQGRAGILVSQRTRSTTVLRPSVRAMVEQTRGVPCFVQNSIVDILAINPLMLELYRSDTPNAGSTANYPRELFLNRASKDSWWDWDQRAWETTAMLRYAVGRYPVDEDLNALIADLNEQSPEFRQLWASHEVSFSRSGTKLIRHPVVGDVEVDYEAMELGGDEGLLLFVYSASPGSAGRAALDRLEAAIE</sequence>
<dbReference type="Pfam" id="PF13560">
    <property type="entry name" value="HTH_31"/>
    <property type="match status" value="1"/>
</dbReference>
<dbReference type="PANTHER" id="PTHR35010:SF2">
    <property type="entry name" value="BLL4672 PROTEIN"/>
    <property type="match status" value="1"/>
</dbReference>
<dbReference type="Proteomes" id="UP001059836">
    <property type="component" value="Chromosome"/>
</dbReference>
<dbReference type="Gene3D" id="1.10.260.40">
    <property type="entry name" value="lambda repressor-like DNA-binding domains"/>
    <property type="match status" value="1"/>
</dbReference>
<dbReference type="PROSITE" id="PS50943">
    <property type="entry name" value="HTH_CROC1"/>
    <property type="match status" value="1"/>
</dbReference>
<accession>A0ABX6IKG1</accession>
<evidence type="ECO:0000313" key="2">
    <source>
        <dbReference type="EMBL" id="QHN36136.1"/>
    </source>
</evidence>
<dbReference type="SUPFAM" id="SSF47413">
    <property type="entry name" value="lambda repressor-like DNA-binding domains"/>
    <property type="match status" value="1"/>
</dbReference>
<dbReference type="InterPro" id="IPR010982">
    <property type="entry name" value="Lambda_DNA-bd_dom_sf"/>
</dbReference>
<evidence type="ECO:0000313" key="3">
    <source>
        <dbReference type="Proteomes" id="UP001059836"/>
    </source>
</evidence>
<dbReference type="EMBL" id="CP045809">
    <property type="protein sequence ID" value="QHN36136.1"/>
    <property type="molecule type" value="Genomic_DNA"/>
</dbReference>
<dbReference type="SMART" id="SM00530">
    <property type="entry name" value="HTH_XRE"/>
    <property type="match status" value="1"/>
</dbReference>
<keyword evidence="3" id="KW-1185">Reference proteome</keyword>
<dbReference type="InterPro" id="IPR041413">
    <property type="entry name" value="MLTR_LBD"/>
</dbReference>
<gene>
    <name evidence="2" type="ORF">GII31_15905</name>
</gene>
<feature type="domain" description="HTH cro/C1-type" evidence="1">
    <location>
        <begin position="34"/>
        <end position="79"/>
    </location>
</feature>
<reference evidence="2" key="1">
    <citation type="journal article" date="2021" name="Nat. Microbiol.">
        <title>Cocultivation of an ultrasmall environmental parasitic bacterium with lytic ability against bacteria associated with wastewater foams.</title>
        <authorList>
            <person name="Batinovic S."/>
            <person name="Rose J.J.A."/>
            <person name="Ratcliffe J."/>
            <person name="Seviour R.J."/>
            <person name="Petrovski S."/>
        </authorList>
    </citation>
    <scope>NUCLEOTIDE SEQUENCE</scope>
    <source>
        <strain evidence="2">CON9</strain>
    </source>
</reference>
<dbReference type="RefSeq" id="WP_213244396.1">
    <property type="nucleotide sequence ID" value="NZ_CP045806.1"/>
</dbReference>
<proteinExistence type="predicted"/>
<organism evidence="2 3">
    <name type="scientific">Gordonia pseudamarae</name>
    <dbReference type="NCBI Taxonomy" id="2831662"/>
    <lineage>
        <taxon>Bacteria</taxon>
        <taxon>Bacillati</taxon>
        <taxon>Actinomycetota</taxon>
        <taxon>Actinomycetes</taxon>
        <taxon>Mycobacteriales</taxon>
        <taxon>Gordoniaceae</taxon>
        <taxon>Gordonia</taxon>
    </lineage>
</organism>
<dbReference type="Pfam" id="PF17765">
    <property type="entry name" value="MLTR_LBD"/>
    <property type="match status" value="1"/>
</dbReference>
<dbReference type="Gene3D" id="3.30.450.180">
    <property type="match status" value="1"/>
</dbReference>
<evidence type="ECO:0000259" key="1">
    <source>
        <dbReference type="PROSITE" id="PS50943"/>
    </source>
</evidence>
<dbReference type="CDD" id="cd00093">
    <property type="entry name" value="HTH_XRE"/>
    <property type="match status" value="1"/>
</dbReference>
<dbReference type="InterPro" id="IPR001387">
    <property type="entry name" value="Cro/C1-type_HTH"/>
</dbReference>
<name>A0ABX6IKG1_9ACTN</name>
<protein>
    <submittedName>
        <fullName evidence="2">Helix-turn-helix domain-containing protein</fullName>
    </submittedName>
</protein>